<accession>A0A118JYC8</accession>
<dbReference type="PANTHER" id="PTHR14490">
    <property type="entry name" value="ZINC FINGER, ZZ TYPE"/>
    <property type="match status" value="1"/>
</dbReference>
<comment type="similarity">
    <text evidence="1">Belongs to the KRI1 family.</text>
</comment>
<feature type="region of interest" description="Disordered" evidence="2">
    <location>
        <begin position="294"/>
        <end position="315"/>
    </location>
</feature>
<feature type="region of interest" description="Disordered" evidence="2">
    <location>
        <begin position="382"/>
        <end position="417"/>
    </location>
</feature>
<feature type="compositionally biased region" description="Basic and acidic residues" evidence="2">
    <location>
        <begin position="589"/>
        <end position="600"/>
    </location>
</feature>
<feature type="domain" description="Kri1-like C-terminal" evidence="3">
    <location>
        <begin position="475"/>
        <end position="558"/>
    </location>
</feature>
<feature type="compositionally biased region" description="Acidic residues" evidence="2">
    <location>
        <begin position="56"/>
        <end position="72"/>
    </location>
</feature>
<dbReference type="GO" id="GO:0000447">
    <property type="term" value="P:endonucleolytic cleavage in ITS1 to separate SSU-rRNA from 5.8S rRNA and LSU-rRNA from tricistronic rRNA transcript (SSU-rRNA, 5.8S rRNA, LSU-rRNA)"/>
    <property type="evidence" value="ECO:0007669"/>
    <property type="project" value="TreeGrafter"/>
</dbReference>
<feature type="region of interest" description="Disordered" evidence="2">
    <location>
        <begin position="549"/>
        <end position="618"/>
    </location>
</feature>
<dbReference type="EMBL" id="LEKV01003824">
    <property type="protein sequence ID" value="KVH97612.1"/>
    <property type="molecule type" value="Genomic_DNA"/>
</dbReference>
<feature type="region of interest" description="Disordered" evidence="2">
    <location>
        <begin position="237"/>
        <end position="263"/>
    </location>
</feature>
<feature type="region of interest" description="Disordered" evidence="2">
    <location>
        <begin position="1"/>
        <end position="20"/>
    </location>
</feature>
<feature type="region of interest" description="Disordered" evidence="2">
    <location>
        <begin position="181"/>
        <end position="216"/>
    </location>
</feature>
<feature type="compositionally biased region" description="Acidic residues" evidence="2">
    <location>
        <begin position="108"/>
        <end position="118"/>
    </location>
</feature>
<dbReference type="PANTHER" id="PTHR14490:SF5">
    <property type="entry name" value="PROTEIN KRI1 HOMOLOG"/>
    <property type="match status" value="1"/>
</dbReference>
<dbReference type="InterPro" id="IPR024626">
    <property type="entry name" value="Kri1-like_C"/>
</dbReference>
<feature type="region of interest" description="Disordered" evidence="2">
    <location>
        <begin position="438"/>
        <end position="470"/>
    </location>
</feature>
<evidence type="ECO:0000259" key="3">
    <source>
        <dbReference type="Pfam" id="PF12936"/>
    </source>
</evidence>
<dbReference type="GO" id="GO:0005730">
    <property type="term" value="C:nucleolus"/>
    <property type="evidence" value="ECO:0007669"/>
    <property type="project" value="TreeGrafter"/>
</dbReference>
<evidence type="ECO:0000313" key="4">
    <source>
        <dbReference type="EMBL" id="KVH97612.1"/>
    </source>
</evidence>
<keyword evidence="5" id="KW-1185">Reference proteome</keyword>
<gene>
    <name evidence="4" type="ORF">Ccrd_000263</name>
</gene>
<dbReference type="OMA" id="WDNYDPR"/>
<feature type="compositionally biased region" description="Acidic residues" evidence="2">
    <location>
        <begin position="144"/>
        <end position="153"/>
    </location>
</feature>
<evidence type="ECO:0000256" key="1">
    <source>
        <dbReference type="ARBA" id="ARBA00007473"/>
    </source>
</evidence>
<feature type="region of interest" description="Disordered" evidence="2">
    <location>
        <begin position="98"/>
        <end position="160"/>
    </location>
</feature>
<evidence type="ECO:0000313" key="5">
    <source>
        <dbReference type="Proteomes" id="UP000243975"/>
    </source>
</evidence>
<feature type="compositionally biased region" description="Basic and acidic residues" evidence="2">
    <location>
        <begin position="33"/>
        <end position="54"/>
    </location>
</feature>
<dbReference type="Gramene" id="KVH97612">
    <property type="protein sequence ID" value="KVH97612"/>
    <property type="gene ID" value="Ccrd_000263"/>
</dbReference>
<organism evidence="4 5">
    <name type="scientific">Cynara cardunculus var. scolymus</name>
    <name type="common">Globe artichoke</name>
    <name type="synonym">Cynara scolymus</name>
    <dbReference type="NCBI Taxonomy" id="59895"/>
    <lineage>
        <taxon>Eukaryota</taxon>
        <taxon>Viridiplantae</taxon>
        <taxon>Streptophyta</taxon>
        <taxon>Embryophyta</taxon>
        <taxon>Tracheophyta</taxon>
        <taxon>Spermatophyta</taxon>
        <taxon>Magnoliopsida</taxon>
        <taxon>eudicotyledons</taxon>
        <taxon>Gunneridae</taxon>
        <taxon>Pentapetalae</taxon>
        <taxon>asterids</taxon>
        <taxon>campanulids</taxon>
        <taxon>Asterales</taxon>
        <taxon>Asteraceae</taxon>
        <taxon>Carduoideae</taxon>
        <taxon>Cardueae</taxon>
        <taxon>Carduinae</taxon>
        <taxon>Cynara</taxon>
    </lineage>
</organism>
<feature type="compositionally biased region" description="Acidic residues" evidence="2">
    <location>
        <begin position="193"/>
        <end position="203"/>
    </location>
</feature>
<evidence type="ECO:0000256" key="2">
    <source>
        <dbReference type="SAM" id="MobiDB-lite"/>
    </source>
</evidence>
<protein>
    <submittedName>
        <fullName evidence="4">Kri1-like, C-terminal</fullName>
    </submittedName>
</protein>
<reference evidence="4 5" key="1">
    <citation type="journal article" date="2016" name="Sci. Rep.">
        <title>The genome sequence of the outbreeding globe artichoke constructed de novo incorporating a phase-aware low-pass sequencing strategy of F1 progeny.</title>
        <authorList>
            <person name="Scaglione D."/>
            <person name="Reyes-Chin-Wo S."/>
            <person name="Acquadro A."/>
            <person name="Froenicke L."/>
            <person name="Portis E."/>
            <person name="Beitel C."/>
            <person name="Tirone M."/>
            <person name="Mauro R."/>
            <person name="Lo Monaco A."/>
            <person name="Mauromicale G."/>
            <person name="Faccioli P."/>
            <person name="Cattivelli L."/>
            <person name="Rieseberg L."/>
            <person name="Michelmore R."/>
            <person name="Lanteri S."/>
        </authorList>
    </citation>
    <scope>NUCLEOTIDE SEQUENCE [LARGE SCALE GENOMIC DNA]</scope>
    <source>
        <strain evidence="4">2C</strain>
    </source>
</reference>
<dbReference type="AlphaFoldDB" id="A0A118JYC8"/>
<feature type="compositionally biased region" description="Basic and acidic residues" evidence="2">
    <location>
        <begin position="98"/>
        <end position="107"/>
    </location>
</feature>
<feature type="compositionally biased region" description="Acidic residues" evidence="2">
    <location>
        <begin position="384"/>
        <end position="398"/>
    </location>
</feature>
<dbReference type="GO" id="GO:0030686">
    <property type="term" value="C:90S preribosome"/>
    <property type="evidence" value="ECO:0007669"/>
    <property type="project" value="TreeGrafter"/>
</dbReference>
<feature type="region of interest" description="Disordered" evidence="2">
    <location>
        <begin position="33"/>
        <end position="78"/>
    </location>
</feature>
<proteinExistence type="inferred from homology"/>
<dbReference type="STRING" id="59895.A0A118JYC8"/>
<dbReference type="Pfam" id="PF05178">
    <property type="entry name" value="Kri1"/>
    <property type="match status" value="1"/>
</dbReference>
<dbReference type="Proteomes" id="UP000243975">
    <property type="component" value="Unassembled WGS sequence"/>
</dbReference>
<feature type="compositionally biased region" description="Acidic residues" evidence="2">
    <location>
        <begin position="248"/>
        <end position="262"/>
    </location>
</feature>
<comment type="caution">
    <text evidence="4">The sequence shown here is derived from an EMBL/GenBank/DDBJ whole genome shotgun (WGS) entry which is preliminary data.</text>
</comment>
<name>A0A118JYC8_CYNCS</name>
<feature type="compositionally biased region" description="Acidic residues" evidence="2">
    <location>
        <begin position="442"/>
        <end position="456"/>
    </location>
</feature>
<sequence>MGMKLFDDGGSDSDGGVGDISKIEINEEFAKRYEHNKKREDLQRFEELKKKGIIDSDVDSDEDDESSEDEEDLVKHSSKHDLKFFNALIKVRNQDPSLKNKDAKLFDSDNEDDDDGDEAANNNKEKKKKPMYLKDVTAKHLIEEGPEFEDEDEDKNKNKKKSYFEEQELLRKEFLDAVADENDEGEFLKEKNDDGEEDDDDDREYEKKLDEYFEEDEKLDENEKFLKDYFRKKMWLDKNNGGNKGLDEDGPDVMEDEEELERQEDYEREFNFRFEENAGDRVMGFSRKVEGSVRKKDNARKLQRKNKEERMAQAEFERKEELKHLKNLKKKEMNEKLRKIRETAGIGEDEVCLLDEHDLEEEFDPEEYDSKMKKAFDEKFYNADDVDPDFGSDAEDGELEKPNFDEDDDLLGLPKGWDDQYGSSDGFLAARQRILKSKVDNGGDEEQPQDEEETIPEEGKKKRKRRSSQLEEEVIAKELEEYYKLDYEDTIGDLKTRFKYRTVNKNTYGLKAKEILAVDDKELNQLVPLKKLATYREDEFIVPRHKIKEHKQRIKALLKGETSDGPNNGKKQSKHDVEKSTQQVDDAESEKPKLEARNGDQKVLSRKQRRKQRLSEFKLPPSRLLAYQKIKDPGSLIKSW</sequence>
<dbReference type="InterPro" id="IPR018034">
    <property type="entry name" value="Kri1"/>
</dbReference>
<dbReference type="Pfam" id="PF12936">
    <property type="entry name" value="Kri1_C"/>
    <property type="match status" value="1"/>
</dbReference>